<dbReference type="Gene3D" id="3.20.20.100">
    <property type="entry name" value="NADP-dependent oxidoreductase domain"/>
    <property type="match status" value="1"/>
</dbReference>
<name>A0A2K1P4D8_9BACT</name>
<dbReference type="EMBL" id="AZRL01000004">
    <property type="protein sequence ID" value="PNR97653.1"/>
    <property type="molecule type" value="Genomic_DNA"/>
</dbReference>
<dbReference type="Pfam" id="PF00248">
    <property type="entry name" value="Aldo_ket_red"/>
    <property type="match status" value="1"/>
</dbReference>
<dbReference type="InterPro" id="IPR005399">
    <property type="entry name" value="K_chnl_volt-dep_bsu_KCNAB-rel"/>
</dbReference>
<accession>A0A2K1P4D8</accession>
<keyword evidence="3" id="KW-0560">Oxidoreductase</keyword>
<dbReference type="OrthoDB" id="9804790at2"/>
<dbReference type="Proteomes" id="UP000236434">
    <property type="component" value="Unassembled WGS sequence"/>
</dbReference>
<comment type="caution">
    <text evidence="5">The sequence shown here is derived from an EMBL/GenBank/DDBJ whole genome shotgun (WGS) entry which is preliminary data.</text>
</comment>
<evidence type="ECO:0000256" key="3">
    <source>
        <dbReference type="ARBA" id="ARBA00023002"/>
    </source>
</evidence>
<dbReference type="PANTHER" id="PTHR43150">
    <property type="entry name" value="HYPERKINETIC, ISOFORM M"/>
    <property type="match status" value="1"/>
</dbReference>
<evidence type="ECO:0000313" key="6">
    <source>
        <dbReference type="Proteomes" id="UP000236434"/>
    </source>
</evidence>
<sequence>MQYNNLGKAGIKVSEISFGSWLTFGNQLDTEGVKSCLRTAYENGVNFFDNAEAYANGLSESLMGMALKEYRREDLVISTKIFWGGKGPNDRGVSRKHLLEGTWNSLKRLQVDYVDLIFCHRPDPTTPIEETVFAMDYIIRNGLALYWGTSEWSAEQLEEAYLVADKRNLIPPTMEQPQYNMLVRNKVEKEFKPLYEKYGLGLTTWSPLASGVLTGKYNDGIPRDSRLAKFKNLREEFEKGGLLSQENIEKVRKLTKIANDLDATMAQLALAWILKNPNVSTVITGASRPEQVKENVKASQIKEKLTDSVMEEIEKILNNKPI</sequence>
<evidence type="ECO:0000256" key="1">
    <source>
        <dbReference type="ARBA" id="ARBA00006515"/>
    </source>
</evidence>
<evidence type="ECO:0000256" key="2">
    <source>
        <dbReference type="ARBA" id="ARBA00022857"/>
    </source>
</evidence>
<dbReference type="RefSeq" id="WP_103066485.1">
    <property type="nucleotide sequence ID" value="NZ_AZRL01000004.1"/>
</dbReference>
<dbReference type="InterPro" id="IPR036812">
    <property type="entry name" value="NAD(P)_OxRdtase_dom_sf"/>
</dbReference>
<dbReference type="SUPFAM" id="SSF51430">
    <property type="entry name" value="NAD(P)-linked oxidoreductase"/>
    <property type="match status" value="1"/>
</dbReference>
<dbReference type="PRINTS" id="PR01577">
    <property type="entry name" value="KCNABCHANNEL"/>
</dbReference>
<protein>
    <submittedName>
        <fullName evidence="5">NADP-dependent aryl-alcohol dehydrogenase</fullName>
    </submittedName>
</protein>
<reference evidence="5 6" key="1">
    <citation type="submission" date="2013-12" db="EMBL/GenBank/DDBJ databases">
        <title>Comparative genomics of Petrotoga isolates.</title>
        <authorList>
            <person name="Nesbo C.L."/>
            <person name="Charchuk R."/>
            <person name="Chow K."/>
        </authorList>
    </citation>
    <scope>NUCLEOTIDE SEQUENCE [LARGE SCALE GENOMIC DNA]</scope>
    <source>
        <strain evidence="5 6">DSM 13574</strain>
    </source>
</reference>
<comment type="similarity">
    <text evidence="1">Belongs to the shaker potassium channel beta subunit family.</text>
</comment>
<evidence type="ECO:0000313" key="5">
    <source>
        <dbReference type="EMBL" id="PNR97653.1"/>
    </source>
</evidence>
<dbReference type="InterPro" id="IPR023210">
    <property type="entry name" value="NADP_OxRdtase_dom"/>
</dbReference>
<dbReference type="PANTHER" id="PTHR43150:SF2">
    <property type="entry name" value="HYPERKINETIC, ISOFORM M"/>
    <property type="match status" value="1"/>
</dbReference>
<proteinExistence type="inferred from homology"/>
<dbReference type="AlphaFoldDB" id="A0A2K1P4D8"/>
<feature type="domain" description="NADP-dependent oxidoreductase" evidence="4">
    <location>
        <begin position="15"/>
        <end position="317"/>
    </location>
</feature>
<keyword evidence="2" id="KW-0521">NADP</keyword>
<gene>
    <name evidence="5" type="ORF">X929_02635</name>
</gene>
<dbReference type="CDD" id="cd19143">
    <property type="entry name" value="AKR_AKR6C1_2"/>
    <property type="match status" value="1"/>
</dbReference>
<evidence type="ECO:0000259" key="4">
    <source>
        <dbReference type="Pfam" id="PF00248"/>
    </source>
</evidence>
<organism evidence="5 6">
    <name type="scientific">Petrotoga olearia DSM 13574</name>
    <dbReference type="NCBI Taxonomy" id="1122955"/>
    <lineage>
        <taxon>Bacteria</taxon>
        <taxon>Thermotogati</taxon>
        <taxon>Thermotogota</taxon>
        <taxon>Thermotogae</taxon>
        <taxon>Petrotogales</taxon>
        <taxon>Petrotogaceae</taxon>
        <taxon>Petrotoga</taxon>
    </lineage>
</organism>
<dbReference type="GO" id="GO:0016491">
    <property type="term" value="F:oxidoreductase activity"/>
    <property type="evidence" value="ECO:0007669"/>
    <property type="project" value="UniProtKB-KW"/>
</dbReference>